<name>A0A4X1VGY4_PIG</name>
<evidence type="ECO:0000256" key="1">
    <source>
        <dbReference type="ARBA" id="ARBA00008615"/>
    </source>
</evidence>
<evidence type="ECO:0000313" key="4">
    <source>
        <dbReference type="Proteomes" id="UP000314985"/>
    </source>
</evidence>
<reference evidence="3 4" key="1">
    <citation type="submission" date="2017-08" db="EMBL/GenBank/DDBJ databases">
        <title>USMARCv1.0.</title>
        <authorList>
            <person name="Hannum G.I."/>
            <person name="Koren S."/>
            <person name="Schroeder S.G."/>
            <person name="Chin S.C."/>
            <person name="Nonneman D.J."/>
            <person name="Becker S.A."/>
            <person name="Rosen B.D."/>
            <person name="Bickhart D.M."/>
            <person name="Putnam N.H."/>
            <person name="Green R.E."/>
            <person name="Tuggle C.K."/>
            <person name="Liu H."/>
            <person name="Rohrer G.A."/>
            <person name="Warr A."/>
            <person name="Hall R."/>
            <person name="Kim K."/>
            <person name="Hume D.A."/>
            <person name="Talbot R."/>
            <person name="Chow W."/>
            <person name="Howe K."/>
            <person name="Schwartz A.S."/>
            <person name="Watson M."/>
            <person name="Archibald A.L."/>
            <person name="Phillippy A.M."/>
            <person name="Smith T.P.L."/>
        </authorList>
    </citation>
    <scope>NUCLEOTIDE SEQUENCE [LARGE SCALE GENOMIC DNA]</scope>
</reference>
<dbReference type="AlphaFoldDB" id="A0A4X1VGY4"/>
<dbReference type="Ensembl" id="ENSSSCT00070048185.1">
    <property type="protein sequence ID" value="ENSSSCP00070040678.1"/>
    <property type="gene ID" value="ENSSSCG00070024129.1"/>
</dbReference>
<feature type="compositionally biased region" description="Basic and acidic residues" evidence="2">
    <location>
        <begin position="7"/>
        <end position="25"/>
    </location>
</feature>
<organism evidence="3 4">
    <name type="scientific">Sus scrofa</name>
    <name type="common">Pig</name>
    <dbReference type="NCBI Taxonomy" id="9823"/>
    <lineage>
        <taxon>Eukaryota</taxon>
        <taxon>Metazoa</taxon>
        <taxon>Chordata</taxon>
        <taxon>Craniata</taxon>
        <taxon>Vertebrata</taxon>
        <taxon>Euteleostomi</taxon>
        <taxon>Mammalia</taxon>
        <taxon>Eutheria</taxon>
        <taxon>Laurasiatheria</taxon>
        <taxon>Artiodactyla</taxon>
        <taxon>Suina</taxon>
        <taxon>Suidae</taxon>
        <taxon>Sus</taxon>
    </lineage>
</organism>
<dbReference type="InterPro" id="IPR029373">
    <property type="entry name" value="FAM216"/>
</dbReference>
<protein>
    <submittedName>
        <fullName evidence="3">Family with sequence similarity 216 member B</fullName>
    </submittedName>
</protein>
<dbReference type="PANTHER" id="PTHR16476:SF3">
    <property type="entry name" value="PROTEIN FAM216B"/>
    <property type="match status" value="1"/>
</dbReference>
<dbReference type="Pfam" id="PF15107">
    <property type="entry name" value="FAM216B"/>
    <property type="match status" value="1"/>
</dbReference>
<evidence type="ECO:0000256" key="2">
    <source>
        <dbReference type="SAM" id="MobiDB-lite"/>
    </source>
</evidence>
<accession>A0A4X1VGY4</accession>
<evidence type="ECO:0000313" key="3">
    <source>
        <dbReference type="Ensembl" id="ENSSSCP00070040678.1"/>
    </source>
</evidence>
<feature type="compositionally biased region" description="Polar residues" evidence="2">
    <location>
        <begin position="142"/>
        <end position="154"/>
    </location>
</feature>
<feature type="region of interest" description="Disordered" evidence="2">
    <location>
        <begin position="135"/>
        <end position="154"/>
    </location>
</feature>
<feature type="region of interest" description="Disordered" evidence="2">
    <location>
        <begin position="1"/>
        <end position="25"/>
    </location>
</feature>
<sequence length="185" mass="21114">MNTSFLKRGDCNSGDENREKWRAKQTDEVQTLETYRIKMGEKRKRQQKLQNVPQIPCIRVPPSASGTSLLKDLTQGQQRYFYSIMRIYSPRPQWEALQTRYIHRLLQEQLLGYITQQEALAYAAVLRDSTKRASAKAAPQRTIPQRASGMTRTRPTALPVSAVAVGPRAQSMGLRSLKTKTLHNL</sequence>
<dbReference type="Proteomes" id="UP000314985">
    <property type="component" value="Chromosome 11"/>
</dbReference>
<proteinExistence type="inferred from homology"/>
<dbReference type="PANTHER" id="PTHR16476">
    <property type="entry name" value="FAMILY WITH SEQUENCE SIMILARITY 216 MEMBER A"/>
    <property type="match status" value="1"/>
</dbReference>
<reference evidence="3" key="2">
    <citation type="submission" date="2025-08" db="UniProtKB">
        <authorList>
            <consortium name="Ensembl"/>
        </authorList>
    </citation>
    <scope>IDENTIFICATION</scope>
</reference>
<gene>
    <name evidence="3" type="primary">FAM216B</name>
</gene>
<comment type="similarity">
    <text evidence="1">Belongs to the FAM216 family.</text>
</comment>